<evidence type="ECO:0000256" key="3">
    <source>
        <dbReference type="SAM" id="SignalP"/>
    </source>
</evidence>
<accession>A0ABQ8EY26</accession>
<evidence type="ECO:0000313" key="7">
    <source>
        <dbReference type="Proteomes" id="UP001648503"/>
    </source>
</evidence>
<name>A0ABQ8EY26_9FUNG</name>
<protein>
    <recommendedName>
        <fullName evidence="4 5">EGF-like domain-containing protein</fullName>
    </recommendedName>
</protein>
<feature type="region of interest" description="Disordered" evidence="1">
    <location>
        <begin position="279"/>
        <end position="385"/>
    </location>
</feature>
<feature type="domain" description="EGF-like" evidence="4 5">
    <location>
        <begin position="496"/>
        <end position="507"/>
    </location>
</feature>
<keyword evidence="7" id="KW-1185">Reference proteome</keyword>
<feature type="compositionally biased region" description="Low complexity" evidence="1">
    <location>
        <begin position="357"/>
        <end position="371"/>
    </location>
</feature>
<gene>
    <name evidence="6" type="ORF">BASA50_001370</name>
</gene>
<comment type="caution">
    <text evidence="6">The sequence shown here is derived from an EMBL/GenBank/DDBJ whole genome shotgun (WGS) entry which is preliminary data.</text>
</comment>
<evidence type="ECO:0000259" key="4">
    <source>
        <dbReference type="PROSITE" id="PS00022"/>
    </source>
</evidence>
<feature type="compositionally biased region" description="Pro residues" evidence="1">
    <location>
        <begin position="372"/>
        <end position="385"/>
    </location>
</feature>
<feature type="compositionally biased region" description="Pro residues" evidence="1">
    <location>
        <begin position="328"/>
        <end position="356"/>
    </location>
</feature>
<keyword evidence="2" id="KW-0472">Membrane</keyword>
<feature type="signal peptide" evidence="3">
    <location>
        <begin position="1"/>
        <end position="20"/>
    </location>
</feature>
<dbReference type="Gene3D" id="2.10.25.10">
    <property type="entry name" value="Laminin"/>
    <property type="match status" value="1"/>
</dbReference>
<dbReference type="CDD" id="cd00054">
    <property type="entry name" value="EGF_CA"/>
    <property type="match status" value="1"/>
</dbReference>
<dbReference type="InterPro" id="IPR000742">
    <property type="entry name" value="EGF"/>
</dbReference>
<sequence length="617" mass="66168">MLSRLIITFLCAAAIGSVSGAFLTFDTELIDVRDIELPIRFSAKLNNKPTKDVTVYFNHPFLSMSTCVIVFRPDNWDIVRHITAVPAPLFVGSSNLPGPLAINSKLLAKAVTIGSLSAELLSVDTLNVTRRNPPSAICSISENLALTLDRIFFSPNKPGWYQMISTDDMEIQILRGECTGNSPCITAVLVRYGSTVMGMNISGPVKGIREYSMTQVTQSTNGIRYTPNPKDGEHLITFPYGSEVNVRVVNIDGIVGLEDEDVLTNPGARTLNLPIQNPGTVCTFPENPPPKPTTTAITTTTPPPYSASTSPSSTSTISPSPPTSSRYVPPPPPTPSGYVPPPPPTPSGYVPPPPPTSSRYVTLPSPTSSGYIPPPPPTPSGYIPPPPPPPPPYVIVEIKKCCQSIFNIPSCNAIVPTESYIQSCILDAKATGSYVSSDKVKQAYLDKCRTLTDDMIRGTTKEVIDQGTKIRKKCGFGNVTCINSCSGQGTCTDFGCACSPGFSGMDCSMDLTKTTQYDPTVKKYRINANIAVIQQQMSVSVPSVLSTPSVDQSLEYFLGDLPKPSAVSPQIAEKSQPVSPDLYKDLQEPIFSSAISFGSLHMVSVSAVVITSYILLL</sequence>
<evidence type="ECO:0000256" key="2">
    <source>
        <dbReference type="SAM" id="Phobius"/>
    </source>
</evidence>
<reference evidence="6 7" key="1">
    <citation type="submission" date="2021-02" db="EMBL/GenBank/DDBJ databases">
        <title>Variation within the Batrachochytrium salamandrivorans European outbreak.</title>
        <authorList>
            <person name="Kelly M."/>
            <person name="Pasmans F."/>
            <person name="Shea T.P."/>
            <person name="Munoz J.F."/>
            <person name="Carranza S."/>
            <person name="Cuomo C.A."/>
            <person name="Martel A."/>
        </authorList>
    </citation>
    <scope>NUCLEOTIDE SEQUENCE [LARGE SCALE GENOMIC DNA]</scope>
    <source>
        <strain evidence="6 7">AMFP18/2</strain>
    </source>
</reference>
<evidence type="ECO:0000259" key="5">
    <source>
        <dbReference type="PROSITE" id="PS01186"/>
    </source>
</evidence>
<dbReference type="PANTHER" id="PTHR45691:SF6">
    <property type="entry name" value="PROTEIN DIAPHANOUS"/>
    <property type="match status" value="1"/>
</dbReference>
<keyword evidence="2" id="KW-1133">Transmembrane helix</keyword>
<dbReference type="InterPro" id="IPR051412">
    <property type="entry name" value="Formin_Homology_Diaphanous_sf"/>
</dbReference>
<dbReference type="PANTHER" id="PTHR45691">
    <property type="entry name" value="PROTEIN DIAPHANOUS"/>
    <property type="match status" value="1"/>
</dbReference>
<feature type="compositionally biased region" description="Low complexity" evidence="1">
    <location>
        <begin position="293"/>
        <end position="327"/>
    </location>
</feature>
<evidence type="ECO:0000313" key="6">
    <source>
        <dbReference type="EMBL" id="KAH6587237.1"/>
    </source>
</evidence>
<dbReference type="Proteomes" id="UP001648503">
    <property type="component" value="Unassembled WGS sequence"/>
</dbReference>
<feature type="transmembrane region" description="Helical" evidence="2">
    <location>
        <begin position="594"/>
        <end position="616"/>
    </location>
</feature>
<feature type="chain" id="PRO_5045513708" description="EGF-like domain-containing protein" evidence="3">
    <location>
        <begin position="21"/>
        <end position="617"/>
    </location>
</feature>
<keyword evidence="3" id="KW-0732">Signal</keyword>
<dbReference type="PROSITE" id="PS00022">
    <property type="entry name" value="EGF_1"/>
    <property type="match status" value="1"/>
</dbReference>
<organism evidence="6 7">
    <name type="scientific">Batrachochytrium salamandrivorans</name>
    <dbReference type="NCBI Taxonomy" id="1357716"/>
    <lineage>
        <taxon>Eukaryota</taxon>
        <taxon>Fungi</taxon>
        <taxon>Fungi incertae sedis</taxon>
        <taxon>Chytridiomycota</taxon>
        <taxon>Chytridiomycota incertae sedis</taxon>
        <taxon>Chytridiomycetes</taxon>
        <taxon>Rhizophydiales</taxon>
        <taxon>Rhizophydiales incertae sedis</taxon>
        <taxon>Batrachochytrium</taxon>
    </lineage>
</organism>
<dbReference type="PROSITE" id="PS01186">
    <property type="entry name" value="EGF_2"/>
    <property type="match status" value="1"/>
</dbReference>
<dbReference type="EMBL" id="JAFCIX010000567">
    <property type="protein sequence ID" value="KAH6587237.1"/>
    <property type="molecule type" value="Genomic_DNA"/>
</dbReference>
<evidence type="ECO:0000256" key="1">
    <source>
        <dbReference type="SAM" id="MobiDB-lite"/>
    </source>
</evidence>
<proteinExistence type="predicted"/>
<keyword evidence="2" id="KW-0812">Transmembrane</keyword>